<sequence length="30" mass="3309">RRVLGKHPTLWLDPTPPVTQAACDAPPSRQ</sequence>
<keyword evidence="3" id="KW-1185">Reference proteome</keyword>
<gene>
    <name evidence="2" type="ORF">TIFTF001_018902</name>
</gene>
<evidence type="ECO:0000313" key="2">
    <source>
        <dbReference type="EMBL" id="GMN49746.1"/>
    </source>
</evidence>
<dbReference type="AlphaFoldDB" id="A0AA88AW30"/>
<comment type="caution">
    <text evidence="2">The sequence shown here is derived from an EMBL/GenBank/DDBJ whole genome shotgun (WGS) entry which is preliminary data.</text>
</comment>
<reference evidence="2" key="1">
    <citation type="submission" date="2023-07" db="EMBL/GenBank/DDBJ databases">
        <title>draft genome sequence of fig (Ficus carica).</title>
        <authorList>
            <person name="Takahashi T."/>
            <person name="Nishimura K."/>
        </authorList>
    </citation>
    <scope>NUCLEOTIDE SEQUENCE</scope>
</reference>
<protein>
    <submittedName>
        <fullName evidence="2">Uncharacterized protein</fullName>
    </submittedName>
</protein>
<feature type="non-terminal residue" evidence="2">
    <location>
        <position position="1"/>
    </location>
</feature>
<name>A0AA88AW30_FICCA</name>
<organism evidence="2 3">
    <name type="scientific">Ficus carica</name>
    <name type="common">Common fig</name>
    <dbReference type="NCBI Taxonomy" id="3494"/>
    <lineage>
        <taxon>Eukaryota</taxon>
        <taxon>Viridiplantae</taxon>
        <taxon>Streptophyta</taxon>
        <taxon>Embryophyta</taxon>
        <taxon>Tracheophyta</taxon>
        <taxon>Spermatophyta</taxon>
        <taxon>Magnoliopsida</taxon>
        <taxon>eudicotyledons</taxon>
        <taxon>Gunneridae</taxon>
        <taxon>Pentapetalae</taxon>
        <taxon>rosids</taxon>
        <taxon>fabids</taxon>
        <taxon>Rosales</taxon>
        <taxon>Moraceae</taxon>
        <taxon>Ficeae</taxon>
        <taxon>Ficus</taxon>
    </lineage>
</organism>
<dbReference type="EMBL" id="BTGU01000032">
    <property type="protein sequence ID" value="GMN49746.1"/>
    <property type="molecule type" value="Genomic_DNA"/>
</dbReference>
<accession>A0AA88AW30</accession>
<dbReference type="Proteomes" id="UP001187192">
    <property type="component" value="Unassembled WGS sequence"/>
</dbReference>
<evidence type="ECO:0000256" key="1">
    <source>
        <dbReference type="SAM" id="MobiDB-lite"/>
    </source>
</evidence>
<evidence type="ECO:0000313" key="3">
    <source>
        <dbReference type="Proteomes" id="UP001187192"/>
    </source>
</evidence>
<feature type="region of interest" description="Disordered" evidence="1">
    <location>
        <begin position="1"/>
        <end position="30"/>
    </location>
</feature>
<proteinExistence type="predicted"/>